<evidence type="ECO:0000313" key="4">
    <source>
        <dbReference type="Proteomes" id="UP000779508"/>
    </source>
</evidence>
<keyword evidence="4" id="KW-1185">Reference proteome</keyword>
<dbReference type="PROSITE" id="PS50975">
    <property type="entry name" value="ATP_GRASP"/>
    <property type="match status" value="1"/>
</dbReference>
<dbReference type="Proteomes" id="UP000779508">
    <property type="component" value="Unassembled WGS sequence"/>
</dbReference>
<evidence type="ECO:0000313" key="3">
    <source>
        <dbReference type="EMBL" id="MBU5675127.1"/>
    </source>
</evidence>
<reference evidence="3 4" key="1">
    <citation type="submission" date="2021-06" db="EMBL/GenBank/DDBJ databases">
        <authorList>
            <person name="Sun Q."/>
            <person name="Li D."/>
        </authorList>
    </citation>
    <scope>NUCLEOTIDE SEQUENCE [LARGE SCALE GENOMIC DNA]</scope>
    <source>
        <strain evidence="3 4">MSJ-5</strain>
    </source>
</reference>
<dbReference type="EMBL" id="JAHLQK010000001">
    <property type="protein sequence ID" value="MBU5675127.1"/>
    <property type="molecule type" value="Genomic_DNA"/>
</dbReference>
<comment type="caution">
    <text evidence="3">The sequence shown here is derived from an EMBL/GenBank/DDBJ whole genome shotgun (WGS) entry which is preliminary data.</text>
</comment>
<dbReference type="InterPro" id="IPR013651">
    <property type="entry name" value="ATP-grasp_RimK-type"/>
</dbReference>
<sequence>MKLVTFDPFKTIGMPNITYIKPEYIFKEIEKVKEADCILFPEYWQINSLVYGLKKKIFPNINTYQLGHNKVETTRVLLATFPQNVPYTKILSKYDVNIETIEEEFGYPLVAKEIKSSMGMGVFLIENRQELKSYVENNEVLYIQEKLPIYKDLRIVYVGNKVIGSYWRIAGEGQFHNNIAKGANYDYNNIPLEAIELVEKVAATLGINHAGFDIAVVDNNYYILEYNVMFGNEGLRNMGIEVEKYIYEYILSSPDFNPNNPNNPNSPIYPKAS</sequence>
<name>A0ABS6FY20_9FIRM</name>
<dbReference type="InterPro" id="IPR011761">
    <property type="entry name" value="ATP-grasp"/>
</dbReference>
<dbReference type="RefSeq" id="WP_216414630.1">
    <property type="nucleotide sequence ID" value="NZ_JAHLQK010000001.1"/>
</dbReference>
<dbReference type="PANTHER" id="PTHR21621">
    <property type="entry name" value="RIBOSOMAL PROTEIN S6 MODIFICATION PROTEIN"/>
    <property type="match status" value="1"/>
</dbReference>
<accession>A0ABS6FY20</accession>
<evidence type="ECO:0000256" key="1">
    <source>
        <dbReference type="PROSITE-ProRule" id="PRU00409"/>
    </source>
</evidence>
<feature type="domain" description="ATP-grasp" evidence="2">
    <location>
        <begin position="75"/>
        <end position="255"/>
    </location>
</feature>
<evidence type="ECO:0000259" key="2">
    <source>
        <dbReference type="PROSITE" id="PS50975"/>
    </source>
</evidence>
<dbReference type="PANTHER" id="PTHR21621:SF2">
    <property type="entry name" value="COENZYME GAMMA-F420-2:ALPHA-L-GLUTAMATE LIGASE"/>
    <property type="match status" value="1"/>
</dbReference>
<gene>
    <name evidence="3" type="ORF">KQI88_01685</name>
</gene>
<proteinExistence type="predicted"/>
<protein>
    <recommendedName>
        <fullName evidence="2">ATP-grasp domain-containing protein</fullName>
    </recommendedName>
</protein>
<keyword evidence="1" id="KW-0547">Nucleotide-binding</keyword>
<organism evidence="3 4">
    <name type="scientific">Alkaliphilus flagellatus</name>
    <dbReference type="NCBI Taxonomy" id="2841507"/>
    <lineage>
        <taxon>Bacteria</taxon>
        <taxon>Bacillati</taxon>
        <taxon>Bacillota</taxon>
        <taxon>Clostridia</taxon>
        <taxon>Peptostreptococcales</taxon>
        <taxon>Natronincolaceae</taxon>
        <taxon>Alkaliphilus</taxon>
    </lineage>
</organism>
<dbReference type="Pfam" id="PF08443">
    <property type="entry name" value="RimK"/>
    <property type="match status" value="1"/>
</dbReference>
<keyword evidence="1" id="KW-0067">ATP-binding</keyword>